<dbReference type="Proteomes" id="UP000836387">
    <property type="component" value="Unassembled WGS sequence"/>
</dbReference>
<evidence type="ECO:0000313" key="2">
    <source>
        <dbReference type="Proteomes" id="UP000836387"/>
    </source>
</evidence>
<comment type="caution">
    <text evidence="1">The sequence shown here is derived from an EMBL/GenBank/DDBJ whole genome shotgun (WGS) entry which is preliminary data.</text>
</comment>
<reference evidence="1" key="1">
    <citation type="submission" date="2020-04" db="EMBL/GenBank/DDBJ databases">
        <authorList>
            <person name="Broberg M."/>
        </authorList>
    </citation>
    <scope>NUCLEOTIDE SEQUENCE</scope>
</reference>
<reference evidence="1" key="2">
    <citation type="submission" date="2021-10" db="EMBL/GenBank/DDBJ databases">
        <authorList>
            <person name="Piombo E."/>
        </authorList>
    </citation>
    <scope>NUCLEOTIDE SEQUENCE</scope>
</reference>
<protein>
    <submittedName>
        <fullName evidence="1">Uncharacterized protein</fullName>
    </submittedName>
</protein>
<evidence type="ECO:0000313" key="1">
    <source>
        <dbReference type="EMBL" id="CAG9936241.1"/>
    </source>
</evidence>
<organism evidence="1 2">
    <name type="scientific">Clonostachys rosea f. rosea IK726</name>
    <dbReference type="NCBI Taxonomy" id="1349383"/>
    <lineage>
        <taxon>Eukaryota</taxon>
        <taxon>Fungi</taxon>
        <taxon>Dikarya</taxon>
        <taxon>Ascomycota</taxon>
        <taxon>Pezizomycotina</taxon>
        <taxon>Sordariomycetes</taxon>
        <taxon>Hypocreomycetidae</taxon>
        <taxon>Hypocreales</taxon>
        <taxon>Bionectriaceae</taxon>
        <taxon>Clonostachys</taxon>
    </lineage>
</organism>
<accession>A0ACA9T6C2</accession>
<gene>
    <name evidence="1" type="ORF">CRV2_00003418</name>
</gene>
<name>A0ACA9T6C2_BIOOC</name>
<sequence>MFPLVSILSTALALSSVVNAQCSSGSFDAKVEGSGTYTATVGSKSVYSGSNYLTAIQTALDSMSSGQKLGVLASGSIGASTITITSGKTFYGCGTIAVTNKSGRGAIEVTDASDVSIPYLTMTGSPYFGLRFSGTKNLNLGTIVMDLTAGIGIRFDRDKAANSNVAIGSVTVTGASSHAVETWNIDGLTIDSVVAKNVGECGLLLQKTTNAKVGTVQGDNAGSGTGYATLRFANNNGELNGSHDKTNSGAAEIGSIDLADNGNNAILIENCYNLKIKGGTVDGGGEVRISARSEFPNTSDISITAKISGTTVRESPCADNISWSITGDAKQNIC</sequence>
<keyword evidence="2" id="KW-1185">Reference proteome</keyword>
<proteinExistence type="predicted"/>
<dbReference type="EMBL" id="CADEHS020000001">
    <property type="protein sequence ID" value="CAG9936241.1"/>
    <property type="molecule type" value="Genomic_DNA"/>
</dbReference>